<comment type="caution">
    <text evidence="4">The sequence shown here is derived from an EMBL/GenBank/DDBJ whole genome shotgun (WGS) entry which is preliminary data.</text>
</comment>
<feature type="domain" description="Septum formation-related" evidence="3">
    <location>
        <begin position="88"/>
        <end position="188"/>
    </location>
</feature>
<feature type="region of interest" description="Disordered" evidence="1">
    <location>
        <begin position="37"/>
        <end position="80"/>
    </location>
</feature>
<organism evidence="4 5">
    <name type="scientific">Nocardiopsis terrae</name>
    <dbReference type="NCBI Taxonomy" id="372655"/>
    <lineage>
        <taxon>Bacteria</taxon>
        <taxon>Bacillati</taxon>
        <taxon>Actinomycetota</taxon>
        <taxon>Actinomycetes</taxon>
        <taxon>Streptosporangiales</taxon>
        <taxon>Nocardiopsidaceae</taxon>
        <taxon>Nocardiopsis</taxon>
    </lineage>
</organism>
<dbReference type="InterPro" id="IPR026004">
    <property type="entry name" value="Septum_form"/>
</dbReference>
<feature type="chain" id="PRO_5047406405" description="Septum formation-related domain-containing protein" evidence="2">
    <location>
        <begin position="31"/>
        <end position="200"/>
    </location>
</feature>
<dbReference type="Pfam" id="PF13845">
    <property type="entry name" value="Septum_form"/>
    <property type="match status" value="1"/>
</dbReference>
<protein>
    <recommendedName>
        <fullName evidence="3">Septum formation-related domain-containing protein</fullName>
    </recommendedName>
</protein>
<evidence type="ECO:0000256" key="1">
    <source>
        <dbReference type="SAM" id="MobiDB-lite"/>
    </source>
</evidence>
<keyword evidence="5" id="KW-1185">Reference proteome</keyword>
<keyword evidence="2" id="KW-0732">Signal</keyword>
<evidence type="ECO:0000259" key="3">
    <source>
        <dbReference type="Pfam" id="PF13845"/>
    </source>
</evidence>
<evidence type="ECO:0000313" key="4">
    <source>
        <dbReference type="EMBL" id="MBE1459608.1"/>
    </source>
</evidence>
<dbReference type="PROSITE" id="PS51257">
    <property type="entry name" value="PROKAR_LIPOPROTEIN"/>
    <property type="match status" value="1"/>
</dbReference>
<name>A0ABR9HKV3_9ACTN</name>
<dbReference type="EMBL" id="JADBDY010000001">
    <property type="protein sequence ID" value="MBE1459608.1"/>
    <property type="molecule type" value="Genomic_DNA"/>
</dbReference>
<feature type="signal peptide" evidence="2">
    <location>
        <begin position="1"/>
        <end position="30"/>
    </location>
</feature>
<evidence type="ECO:0000313" key="5">
    <source>
        <dbReference type="Proteomes" id="UP000598217"/>
    </source>
</evidence>
<proteinExistence type="predicted"/>
<reference evidence="4 5" key="1">
    <citation type="submission" date="2020-10" db="EMBL/GenBank/DDBJ databases">
        <title>Sequencing the genomes of 1000 actinobacteria strains.</title>
        <authorList>
            <person name="Klenk H.-P."/>
        </authorList>
    </citation>
    <scope>NUCLEOTIDE SEQUENCE [LARGE SCALE GENOMIC DNA]</scope>
    <source>
        <strain evidence="4 5">DSM 45157</strain>
    </source>
</reference>
<dbReference type="Proteomes" id="UP000598217">
    <property type="component" value="Unassembled WGS sequence"/>
</dbReference>
<dbReference type="RefSeq" id="WP_191274916.1">
    <property type="nucleotide sequence ID" value="NZ_BMXJ01000008.1"/>
</dbReference>
<evidence type="ECO:0000256" key="2">
    <source>
        <dbReference type="SAM" id="SignalP"/>
    </source>
</evidence>
<gene>
    <name evidence="4" type="ORF">H4W79_003822</name>
</gene>
<feature type="compositionally biased region" description="Low complexity" evidence="1">
    <location>
        <begin position="47"/>
        <end position="61"/>
    </location>
</feature>
<sequence length="200" mass="20935">MLSEARHPLPGRIALTAAAAGAALSLSACGLPLLPPAFSNDGVDSSPVAEPEPTETGEPTQAPEPEPTGTPEPTVDPEDQDVNVLVVGDCLNEMEVGYDDSVSTVPIIDCSEPHDLEVYHGGSLDSGLDYPGEDEVVALVNEGCHEAFEAFVGIPAEESVLNLQTLFPMEEGWAAGEREYLCLVGQFDERTTGSLEGSGL</sequence>
<accession>A0ABR9HKV3</accession>